<evidence type="ECO:0000256" key="5">
    <source>
        <dbReference type="ARBA" id="ARBA00022723"/>
    </source>
</evidence>
<dbReference type="PANTHER" id="PTHR43020:SF2">
    <property type="entry name" value="MITOCHONDRIAL TRNA METHYLTHIOTRANSFERASE CDK5RAP1"/>
    <property type="match status" value="1"/>
</dbReference>
<dbReference type="SMART" id="SM00729">
    <property type="entry name" value="Elp3"/>
    <property type="match status" value="1"/>
</dbReference>
<keyword evidence="5 9" id="KW-0479">Metal-binding</keyword>
<keyword evidence="14" id="KW-1185">Reference proteome</keyword>
<proteinExistence type="inferred from homology"/>
<sequence>MRGSDEPTRDEVQMAKKLYIETHGCQMNEYDSSRMVDLLGEHQALEVTENPAEADVILLNTCSIREKAQDRVFSQLGRWRELKQEKPDLVIGVGGCVASQEGAAIRDRAPYVDVVFGPQTLHRLPEMIDAARSTKTAQVDISFPEIEKFDRLPEPRVDGPSAFVSVMEGCSKYCTFCVVPYTRGEEVSRPLDDVLAEIIHLAEHGVREVTLLGQNVNGYRGDTRDGHIADFAELLYLVAAIDGIDRIRYTTSHPLEFSDALIQAHAEIPELVRHLHLPVQSGSDRVLAAMKRNHTALEYKSRIRKLKAAVPDILISSDFIVGFPGETEKDFEQTMKLIEDVGFDFSYSFVYSARPGTPAADLPDDIAQETKRERLARLQHKISQQGFENSRRMVGTVQRILVSDYSKKDPGMLQGRTETNRVVNFRSDNPRLIGQFVDVRIDDALPHSLRGSLLEPA</sequence>
<dbReference type="PROSITE" id="PS51918">
    <property type="entry name" value="RADICAL_SAM"/>
    <property type="match status" value="1"/>
</dbReference>
<dbReference type="PROSITE" id="PS50926">
    <property type="entry name" value="TRAM"/>
    <property type="match status" value="1"/>
</dbReference>
<gene>
    <name evidence="9" type="primary">miaB</name>
    <name evidence="13" type="ORF">A9179_03200</name>
</gene>
<comment type="cofactor">
    <cofactor evidence="9">
        <name>[4Fe-4S] cluster</name>
        <dbReference type="ChEBI" id="CHEBI:49883"/>
    </cofactor>
    <text evidence="9">Binds 2 [4Fe-4S] clusters. One cluster is coordinated with 3 cysteines and an exchangeable S-adenosyl-L-methionine.</text>
</comment>
<keyword evidence="9" id="KW-0963">Cytoplasm</keyword>
<evidence type="ECO:0000313" key="14">
    <source>
        <dbReference type="Proteomes" id="UP000744555"/>
    </source>
</evidence>
<name>A0ABR7RVY0_AQUAC</name>
<dbReference type="EC" id="2.8.4.3" evidence="8 9"/>
<dbReference type="SFLD" id="SFLDG01082">
    <property type="entry name" value="B12-binding_domain_containing"/>
    <property type="match status" value="1"/>
</dbReference>
<evidence type="ECO:0000256" key="6">
    <source>
        <dbReference type="ARBA" id="ARBA00023004"/>
    </source>
</evidence>
<feature type="binding site" evidence="9">
    <location>
        <position position="25"/>
    </location>
    <ligand>
        <name>[4Fe-4S] cluster</name>
        <dbReference type="ChEBI" id="CHEBI:49883"/>
        <label>1</label>
    </ligand>
</feature>
<dbReference type="Pfam" id="PF04055">
    <property type="entry name" value="Radical_SAM"/>
    <property type="match status" value="1"/>
</dbReference>
<evidence type="ECO:0000256" key="2">
    <source>
        <dbReference type="ARBA" id="ARBA00022485"/>
    </source>
</evidence>
<keyword evidence="3 9" id="KW-0808">Transferase</keyword>
<evidence type="ECO:0000259" key="10">
    <source>
        <dbReference type="PROSITE" id="PS50926"/>
    </source>
</evidence>
<evidence type="ECO:0000256" key="9">
    <source>
        <dbReference type="HAMAP-Rule" id="MF_01864"/>
    </source>
</evidence>
<comment type="subunit">
    <text evidence="9">Monomer.</text>
</comment>
<dbReference type="PANTHER" id="PTHR43020">
    <property type="entry name" value="CDK5 REGULATORY SUBUNIT-ASSOCIATED PROTEIN 1"/>
    <property type="match status" value="1"/>
</dbReference>
<dbReference type="PROSITE" id="PS51449">
    <property type="entry name" value="MTTASE_N"/>
    <property type="match status" value="1"/>
</dbReference>
<dbReference type="Proteomes" id="UP000744555">
    <property type="component" value="Unassembled WGS sequence"/>
</dbReference>
<dbReference type="NCBIfam" id="TIGR00089">
    <property type="entry name" value="MiaB/RimO family radical SAM methylthiotransferase"/>
    <property type="match status" value="1"/>
</dbReference>
<keyword evidence="2 9" id="KW-0004">4Fe-4S</keyword>
<dbReference type="SFLD" id="SFLDF00273">
    <property type="entry name" value="(dimethylallyl)adenosine_tRNA"/>
    <property type="match status" value="1"/>
</dbReference>
<dbReference type="InterPro" id="IPR023404">
    <property type="entry name" value="rSAM_horseshoe"/>
</dbReference>
<evidence type="ECO:0000256" key="1">
    <source>
        <dbReference type="ARBA" id="ARBA00003234"/>
    </source>
</evidence>
<evidence type="ECO:0000256" key="3">
    <source>
        <dbReference type="ARBA" id="ARBA00022679"/>
    </source>
</evidence>
<feature type="domain" description="TRAM" evidence="10">
    <location>
        <begin position="391"/>
        <end position="455"/>
    </location>
</feature>
<evidence type="ECO:0000313" key="13">
    <source>
        <dbReference type="EMBL" id="MBC9249278.1"/>
    </source>
</evidence>
<dbReference type="Pfam" id="PF01938">
    <property type="entry name" value="TRAM"/>
    <property type="match status" value="1"/>
</dbReference>
<keyword evidence="4 9" id="KW-0949">S-adenosyl-L-methionine</keyword>
<protein>
    <recommendedName>
        <fullName evidence="8 9">tRNA-2-methylthio-N(6)-dimethylallyladenosine synthase</fullName>
        <ecNumber evidence="8 9">2.8.4.3</ecNumber>
    </recommendedName>
    <alternativeName>
        <fullName evidence="9">(Dimethylallyl)adenosine tRNA methylthiotransferase MiaB</fullName>
    </alternativeName>
    <alternativeName>
        <fullName evidence="9">tRNA-i(6)A37 methylthiotransferase</fullName>
    </alternativeName>
</protein>
<dbReference type="InterPro" id="IPR002792">
    <property type="entry name" value="TRAM_dom"/>
</dbReference>
<dbReference type="InterPro" id="IPR006463">
    <property type="entry name" value="MiaB_methiolase"/>
</dbReference>
<comment type="catalytic activity">
    <reaction evidence="9">
        <text>N(6)-dimethylallyladenosine(37) in tRNA + (sulfur carrier)-SH + AH2 + 2 S-adenosyl-L-methionine = 2-methylsulfanyl-N(6)-dimethylallyladenosine(37) in tRNA + (sulfur carrier)-H + 5'-deoxyadenosine + L-methionine + A + S-adenosyl-L-homocysteine + 2 H(+)</text>
        <dbReference type="Rhea" id="RHEA:37067"/>
        <dbReference type="Rhea" id="RHEA-COMP:10375"/>
        <dbReference type="Rhea" id="RHEA-COMP:10376"/>
        <dbReference type="Rhea" id="RHEA-COMP:14737"/>
        <dbReference type="Rhea" id="RHEA-COMP:14739"/>
        <dbReference type="ChEBI" id="CHEBI:13193"/>
        <dbReference type="ChEBI" id="CHEBI:15378"/>
        <dbReference type="ChEBI" id="CHEBI:17319"/>
        <dbReference type="ChEBI" id="CHEBI:17499"/>
        <dbReference type="ChEBI" id="CHEBI:29917"/>
        <dbReference type="ChEBI" id="CHEBI:57844"/>
        <dbReference type="ChEBI" id="CHEBI:57856"/>
        <dbReference type="ChEBI" id="CHEBI:59789"/>
        <dbReference type="ChEBI" id="CHEBI:64428"/>
        <dbReference type="ChEBI" id="CHEBI:74415"/>
        <dbReference type="ChEBI" id="CHEBI:74417"/>
        <dbReference type="EC" id="2.8.4.3"/>
    </reaction>
</comment>
<dbReference type="SUPFAM" id="SSF102114">
    <property type="entry name" value="Radical SAM enzymes"/>
    <property type="match status" value="1"/>
</dbReference>
<dbReference type="CDD" id="cd01335">
    <property type="entry name" value="Radical_SAM"/>
    <property type="match status" value="1"/>
</dbReference>
<dbReference type="InterPro" id="IPR020612">
    <property type="entry name" value="Methylthiotransferase_CS"/>
</dbReference>
<evidence type="ECO:0000256" key="8">
    <source>
        <dbReference type="ARBA" id="ARBA00033765"/>
    </source>
</evidence>
<feature type="binding site" evidence="9">
    <location>
        <position position="62"/>
    </location>
    <ligand>
        <name>[4Fe-4S] cluster</name>
        <dbReference type="ChEBI" id="CHEBI:49883"/>
        <label>1</label>
    </ligand>
</feature>
<dbReference type="InterPro" id="IPR013848">
    <property type="entry name" value="Methylthiotransferase_N"/>
</dbReference>
<dbReference type="EMBL" id="LZEU01000001">
    <property type="protein sequence ID" value="MBC9249278.1"/>
    <property type="molecule type" value="Genomic_DNA"/>
</dbReference>
<evidence type="ECO:0000256" key="7">
    <source>
        <dbReference type="ARBA" id="ARBA00023014"/>
    </source>
</evidence>
<dbReference type="Gene3D" id="3.80.30.20">
    <property type="entry name" value="tm_1862 like domain"/>
    <property type="match status" value="1"/>
</dbReference>
<comment type="similarity">
    <text evidence="9">Belongs to the methylthiotransferase family. MiaB subfamily.</text>
</comment>
<reference evidence="13 14" key="1">
    <citation type="submission" date="2016-06" db="EMBL/GenBank/DDBJ databases">
        <authorList>
            <person name="Ramos C."/>
            <person name="Pintado A."/>
            <person name="Crespo-Gomez J.I."/>
        </authorList>
    </citation>
    <scope>NUCLEOTIDE SEQUENCE [LARGE SCALE GENOMIC DNA]</scope>
    <source>
        <strain evidence="13 14">AVO110</strain>
    </source>
</reference>
<evidence type="ECO:0000256" key="4">
    <source>
        <dbReference type="ARBA" id="ARBA00022691"/>
    </source>
</evidence>
<comment type="caution">
    <text evidence="13">The sequence shown here is derived from an EMBL/GenBank/DDBJ whole genome shotgun (WGS) entry which is preliminary data.</text>
</comment>
<comment type="function">
    <text evidence="1 9">Catalyzes the methylthiolation of N6-(dimethylallyl)adenosine (i(6)A), leading to the formation of 2-methylthio-N6-(dimethylallyl)adenosine (ms(2)i(6)A) at position 37 in tRNAs that read codons beginning with uridine.</text>
</comment>
<keyword evidence="9" id="KW-0819">tRNA processing</keyword>
<dbReference type="InterPro" id="IPR058240">
    <property type="entry name" value="rSAM_sf"/>
</dbReference>
<dbReference type="InterPro" id="IPR038135">
    <property type="entry name" value="Methylthiotransferase_N_sf"/>
</dbReference>
<dbReference type="NCBIfam" id="TIGR01574">
    <property type="entry name" value="miaB-methiolase"/>
    <property type="match status" value="1"/>
</dbReference>
<dbReference type="Gene3D" id="3.40.50.12160">
    <property type="entry name" value="Methylthiotransferase, N-terminal domain"/>
    <property type="match status" value="1"/>
</dbReference>
<feature type="domain" description="Radical SAM core" evidence="12">
    <location>
        <begin position="156"/>
        <end position="388"/>
    </location>
</feature>
<dbReference type="Pfam" id="PF00919">
    <property type="entry name" value="UPF0004"/>
    <property type="match status" value="1"/>
</dbReference>
<comment type="subcellular location">
    <subcellularLocation>
        <location evidence="9">Cytoplasm</location>
    </subcellularLocation>
</comment>
<organism evidence="13 14">
    <name type="scientific">Aquipseudomonas alcaligenes</name>
    <name type="common">Pseudomonas alcaligenes</name>
    <dbReference type="NCBI Taxonomy" id="43263"/>
    <lineage>
        <taxon>Bacteria</taxon>
        <taxon>Pseudomonadati</taxon>
        <taxon>Pseudomonadota</taxon>
        <taxon>Gammaproteobacteria</taxon>
        <taxon>Pseudomonadales</taxon>
        <taxon>Pseudomonadaceae</taxon>
        <taxon>Aquipseudomonas</taxon>
    </lineage>
</organism>
<keyword evidence="7 9" id="KW-0411">Iron-sulfur</keyword>
<feature type="domain" description="MTTase N-terminal" evidence="11">
    <location>
        <begin position="16"/>
        <end position="133"/>
    </location>
</feature>
<evidence type="ECO:0000259" key="11">
    <source>
        <dbReference type="PROSITE" id="PS51449"/>
    </source>
</evidence>
<feature type="binding site" evidence="9">
    <location>
        <position position="96"/>
    </location>
    <ligand>
        <name>[4Fe-4S] cluster</name>
        <dbReference type="ChEBI" id="CHEBI:49883"/>
        <label>1</label>
    </ligand>
</feature>
<dbReference type="InterPro" id="IPR006638">
    <property type="entry name" value="Elp3/MiaA/NifB-like_rSAM"/>
</dbReference>
<feature type="binding site" evidence="9">
    <location>
        <position position="170"/>
    </location>
    <ligand>
        <name>[4Fe-4S] cluster</name>
        <dbReference type="ChEBI" id="CHEBI:49883"/>
        <label>2</label>
        <note>4Fe-4S-S-AdoMet</note>
    </ligand>
</feature>
<dbReference type="SFLD" id="SFLDS00029">
    <property type="entry name" value="Radical_SAM"/>
    <property type="match status" value="1"/>
</dbReference>
<dbReference type="InterPro" id="IPR007197">
    <property type="entry name" value="rSAM"/>
</dbReference>
<dbReference type="PROSITE" id="PS01278">
    <property type="entry name" value="MTTASE_RADICAL"/>
    <property type="match status" value="1"/>
</dbReference>
<accession>A0ABR7RVY0</accession>
<keyword evidence="6 9" id="KW-0408">Iron</keyword>
<evidence type="ECO:0000259" key="12">
    <source>
        <dbReference type="PROSITE" id="PS51918"/>
    </source>
</evidence>
<dbReference type="InterPro" id="IPR005839">
    <property type="entry name" value="Methylthiotransferase"/>
</dbReference>
<dbReference type="SFLD" id="SFLDG01061">
    <property type="entry name" value="methylthiotransferase"/>
    <property type="match status" value="1"/>
</dbReference>
<feature type="binding site" evidence="9">
    <location>
        <position position="177"/>
    </location>
    <ligand>
        <name>[4Fe-4S] cluster</name>
        <dbReference type="ChEBI" id="CHEBI:49883"/>
        <label>2</label>
        <note>4Fe-4S-S-AdoMet</note>
    </ligand>
</feature>
<feature type="binding site" evidence="9">
    <location>
        <position position="174"/>
    </location>
    <ligand>
        <name>[4Fe-4S] cluster</name>
        <dbReference type="ChEBI" id="CHEBI:49883"/>
        <label>2</label>
        <note>4Fe-4S-S-AdoMet</note>
    </ligand>
</feature>
<dbReference type="HAMAP" id="MF_01864">
    <property type="entry name" value="tRNA_metthiotr_MiaB"/>
    <property type="match status" value="1"/>
</dbReference>